<feature type="transmembrane region" description="Helical" evidence="1">
    <location>
        <begin position="59"/>
        <end position="80"/>
    </location>
</feature>
<keyword evidence="1" id="KW-0812">Transmembrane</keyword>
<name>A0AA48RCT3_9BACL</name>
<sequence length="118" mass="12517">MLVAGLLLKLFVSPAVVVLADALFPELNYASLYQSIGVGLVFAIAGHVLELFLLRPGTLWLSTAVDFIAAFLIVNLSAFVLPGARIAPIGAGFAAILLGVAEYLQHLWLIRSGRAEKA</sequence>
<dbReference type="RefSeq" id="WP_216369454.1">
    <property type="nucleotide sequence ID" value="NZ_JAUSVZ010000006.1"/>
</dbReference>
<accession>A0AA48RCT3</accession>
<dbReference type="AlphaFoldDB" id="A0AA48RCT3"/>
<organism evidence="2 3">
    <name type="scientific">Brevibacillus aydinogluensis</name>
    <dbReference type="NCBI Taxonomy" id="927786"/>
    <lineage>
        <taxon>Bacteria</taxon>
        <taxon>Bacillati</taxon>
        <taxon>Bacillota</taxon>
        <taxon>Bacilli</taxon>
        <taxon>Bacillales</taxon>
        <taxon>Paenibacillaceae</taxon>
        <taxon>Brevibacillus</taxon>
    </lineage>
</organism>
<evidence type="ECO:0000313" key="3">
    <source>
        <dbReference type="Proteomes" id="UP001189619"/>
    </source>
</evidence>
<keyword evidence="1" id="KW-0472">Membrane</keyword>
<reference evidence="2" key="1">
    <citation type="submission" date="2023-07" db="EMBL/GenBank/DDBJ databases">
        <authorList>
            <person name="Ivanov I."/>
            <person name="Teneva D."/>
            <person name="Stoikov I."/>
        </authorList>
    </citation>
    <scope>NUCLEOTIDE SEQUENCE</scope>
    <source>
        <strain evidence="2">4475</strain>
    </source>
</reference>
<evidence type="ECO:0000256" key="1">
    <source>
        <dbReference type="SAM" id="Phobius"/>
    </source>
</evidence>
<feature type="transmembrane region" description="Helical" evidence="1">
    <location>
        <begin position="30"/>
        <end position="52"/>
    </location>
</feature>
<dbReference type="Proteomes" id="UP001189619">
    <property type="component" value="Chromosome"/>
</dbReference>
<dbReference type="EMBL" id="OY569118">
    <property type="protein sequence ID" value="CAJ1001283.1"/>
    <property type="molecule type" value="Genomic_DNA"/>
</dbReference>
<proteinExistence type="predicted"/>
<feature type="transmembrane region" description="Helical" evidence="1">
    <location>
        <begin position="86"/>
        <end position="104"/>
    </location>
</feature>
<evidence type="ECO:0000313" key="2">
    <source>
        <dbReference type="EMBL" id="CAJ1001283.1"/>
    </source>
</evidence>
<keyword evidence="1" id="KW-1133">Transmembrane helix</keyword>
<keyword evidence="3" id="KW-1185">Reference proteome</keyword>
<dbReference type="KEGG" id="bayd:BSPP4475_02980"/>
<gene>
    <name evidence="2" type="ORF">BSPP4475_02980</name>
</gene>
<protein>
    <submittedName>
        <fullName evidence="2">DUF2512 domain-containing protein</fullName>
    </submittedName>
</protein>